<dbReference type="PANTHER" id="PTHR23339">
    <property type="entry name" value="TYROSINE SPECIFIC PROTEIN PHOSPHATASE AND DUAL SPECIFICITY PROTEIN PHOSPHATASE"/>
    <property type="match status" value="1"/>
</dbReference>
<dbReference type="InterPro" id="IPR050561">
    <property type="entry name" value="PTP"/>
</dbReference>
<evidence type="ECO:0000259" key="2">
    <source>
        <dbReference type="PROSITE" id="PS50054"/>
    </source>
</evidence>
<dbReference type="InterPro" id="IPR003595">
    <property type="entry name" value="Tyr_Pase_cat"/>
</dbReference>
<protein>
    <submittedName>
        <fullName evidence="4">Dual specificity protein phosphatase family protein</fullName>
    </submittedName>
</protein>
<dbReference type="PROSITE" id="PS50056">
    <property type="entry name" value="TYR_PHOSPHATASE_2"/>
    <property type="match status" value="1"/>
</dbReference>
<dbReference type="PROSITE" id="PS50054">
    <property type="entry name" value="TYR_PHOSPHATASE_DUAL"/>
    <property type="match status" value="1"/>
</dbReference>
<dbReference type="InterPro" id="IPR020422">
    <property type="entry name" value="TYR_PHOSPHATASE_DUAL_dom"/>
</dbReference>
<dbReference type="AlphaFoldDB" id="A0A7T6AR67"/>
<proteinExistence type="predicted"/>
<dbReference type="Gene3D" id="3.90.190.10">
    <property type="entry name" value="Protein tyrosine phosphatase superfamily"/>
    <property type="match status" value="1"/>
</dbReference>
<feature type="domain" description="Tyrosine-protein phosphatase" evidence="2">
    <location>
        <begin position="3"/>
        <end position="149"/>
    </location>
</feature>
<keyword evidence="5" id="KW-1185">Reference proteome</keyword>
<dbReference type="SMART" id="SM00404">
    <property type="entry name" value="PTPc_motif"/>
    <property type="match status" value="1"/>
</dbReference>
<reference evidence="4 5" key="1">
    <citation type="submission" date="2020-05" db="EMBL/GenBank/DDBJ databases">
        <title>Complete genome of Desulfobulbus oligotrophicus.</title>
        <authorList>
            <person name="Podar M."/>
        </authorList>
    </citation>
    <scope>NUCLEOTIDE SEQUENCE [LARGE SCALE GENOMIC DNA]</scope>
    <source>
        <strain evidence="4 5">Prop6</strain>
    </source>
</reference>
<dbReference type="InterPro" id="IPR016130">
    <property type="entry name" value="Tyr_Pase_AS"/>
</dbReference>
<evidence type="ECO:0000256" key="1">
    <source>
        <dbReference type="ARBA" id="ARBA00022801"/>
    </source>
</evidence>
<evidence type="ECO:0000313" key="4">
    <source>
        <dbReference type="EMBL" id="QQG66548.1"/>
    </source>
</evidence>
<evidence type="ECO:0000259" key="3">
    <source>
        <dbReference type="PROSITE" id="PS50056"/>
    </source>
</evidence>
<dbReference type="EMBL" id="CP054140">
    <property type="protein sequence ID" value="QQG66548.1"/>
    <property type="molecule type" value="Genomic_DNA"/>
</dbReference>
<dbReference type="FunFam" id="3.90.190.10:FF:000157">
    <property type="entry name" value="Protein-tyrosine phosphatase"/>
    <property type="match status" value="1"/>
</dbReference>
<dbReference type="Proteomes" id="UP000596092">
    <property type="component" value="Chromosome"/>
</dbReference>
<dbReference type="Pfam" id="PF22785">
    <property type="entry name" value="Tc-R-P"/>
    <property type="match status" value="1"/>
</dbReference>
<dbReference type="InterPro" id="IPR029021">
    <property type="entry name" value="Prot-tyrosine_phosphatase-like"/>
</dbReference>
<dbReference type="RefSeq" id="WP_199262828.1">
    <property type="nucleotide sequence ID" value="NZ_CP054140.1"/>
</dbReference>
<organism evidence="4 5">
    <name type="scientific">Desulfobulbus oligotrophicus</name>
    <dbReference type="NCBI Taxonomy" id="1909699"/>
    <lineage>
        <taxon>Bacteria</taxon>
        <taxon>Pseudomonadati</taxon>
        <taxon>Thermodesulfobacteriota</taxon>
        <taxon>Desulfobulbia</taxon>
        <taxon>Desulfobulbales</taxon>
        <taxon>Desulfobulbaceae</taxon>
        <taxon>Desulfobulbus</taxon>
    </lineage>
</organism>
<gene>
    <name evidence="4" type="ORF">HP555_12055</name>
</gene>
<accession>A0A7T6AR67</accession>
<dbReference type="SMART" id="SM00195">
    <property type="entry name" value="DSPc"/>
    <property type="match status" value="1"/>
</dbReference>
<dbReference type="GO" id="GO:0016787">
    <property type="term" value="F:hydrolase activity"/>
    <property type="evidence" value="ECO:0007669"/>
    <property type="project" value="UniProtKB-KW"/>
</dbReference>
<feature type="domain" description="Tyrosine specific protein phosphatases" evidence="3">
    <location>
        <begin position="69"/>
        <end position="136"/>
    </location>
</feature>
<dbReference type="SUPFAM" id="SSF52799">
    <property type="entry name" value="(Phosphotyrosine protein) phosphatases II"/>
    <property type="match status" value="1"/>
</dbReference>
<dbReference type="PROSITE" id="PS00383">
    <property type="entry name" value="TYR_PHOSPHATASE_1"/>
    <property type="match status" value="1"/>
</dbReference>
<sequence length="345" mass="39204">MYQMHWITDHLATGHAPMSYEDLDSIREQGIRAIVNLCGEFCDLHEIEEGSGFEVYYLPVVDECAPDLEAMEKALDWLDESIYLNKKVLVHCRLGHGRTGTFIAAYLLRRGFDFKLAQKAMKGRNANPATYEQRKFLKRYGKQTGSLQTAAPKIDNRPSTDVAPLLAIYAQLLARVEDETSRDEEVCGQNNHPCCHSPFELHLIESMHLSEVVNRTLPHAQRQAVIDRALVLARHMKELHRQVPGLSTETLAAHFPEENLVCPLLEDGRCLIFTERPRRCLCWTKDEQSSMRDVEDQVVELSMQAFQILTGSKMSAADLRFSSADTISGRFVQLYFQAMTGKNSE</sequence>
<dbReference type="InterPro" id="IPR000387">
    <property type="entry name" value="Tyr_Pase_dom"/>
</dbReference>
<evidence type="ECO:0000313" key="5">
    <source>
        <dbReference type="Proteomes" id="UP000596092"/>
    </source>
</evidence>
<keyword evidence="1" id="KW-0378">Hydrolase</keyword>
<dbReference type="KEGG" id="dog:HP555_12055"/>
<name>A0A7T6AR67_9BACT</name>